<name>D3RNR6_ALLVD</name>
<evidence type="ECO:0000256" key="1">
    <source>
        <dbReference type="ARBA" id="ARBA00004496"/>
    </source>
</evidence>
<dbReference type="InterPro" id="IPR004805">
    <property type="entry name" value="DnaE2/DnaE/PolC"/>
</dbReference>
<keyword evidence="9" id="KW-0239">DNA-directed DNA polymerase</keyword>
<dbReference type="InterPro" id="IPR004013">
    <property type="entry name" value="PHP_dom"/>
</dbReference>
<organism evidence="13 14">
    <name type="scientific">Allochromatium vinosum (strain ATCC 17899 / DSM 180 / NBRC 103801 / NCIMB 10441 / D)</name>
    <name type="common">Chromatium vinosum</name>
    <dbReference type="NCBI Taxonomy" id="572477"/>
    <lineage>
        <taxon>Bacteria</taxon>
        <taxon>Pseudomonadati</taxon>
        <taxon>Pseudomonadota</taxon>
        <taxon>Gammaproteobacteria</taxon>
        <taxon>Chromatiales</taxon>
        <taxon>Chromatiaceae</taxon>
        <taxon>Allochromatium</taxon>
    </lineage>
</organism>
<dbReference type="InterPro" id="IPR048472">
    <property type="entry name" value="DNA_pol_IIIA_C"/>
</dbReference>
<evidence type="ECO:0000313" key="14">
    <source>
        <dbReference type="Proteomes" id="UP000001441"/>
    </source>
</evidence>
<dbReference type="Proteomes" id="UP000001441">
    <property type="component" value="Chromosome"/>
</dbReference>
<dbReference type="PROSITE" id="PS50818">
    <property type="entry name" value="INTEIN_C_TER"/>
    <property type="match status" value="2"/>
</dbReference>
<dbReference type="InterPro" id="IPR027434">
    <property type="entry name" value="Homing_endonucl"/>
</dbReference>
<keyword evidence="14" id="KW-1185">Reference proteome</keyword>
<dbReference type="InterPro" id="IPR003586">
    <property type="entry name" value="Hint_dom_C"/>
</dbReference>
<evidence type="ECO:0000256" key="8">
    <source>
        <dbReference type="ARBA" id="ARBA00022813"/>
    </source>
</evidence>
<dbReference type="InterPro" id="IPR040982">
    <property type="entry name" value="DNA_pol3_finger"/>
</dbReference>
<dbReference type="PRINTS" id="PR00379">
    <property type="entry name" value="INTEIN"/>
</dbReference>
<dbReference type="NCBIfam" id="TIGR01443">
    <property type="entry name" value="intein_Cterm"/>
    <property type="match status" value="2"/>
</dbReference>
<evidence type="ECO:0000256" key="10">
    <source>
        <dbReference type="ARBA" id="ARBA00023000"/>
    </source>
</evidence>
<dbReference type="GO" id="GO:0006260">
    <property type="term" value="P:DNA replication"/>
    <property type="evidence" value="ECO:0007669"/>
    <property type="project" value="UniProtKB-KW"/>
</dbReference>
<dbReference type="InterPro" id="IPR029460">
    <property type="entry name" value="DNAPol_HHH"/>
</dbReference>
<dbReference type="GO" id="GO:0008408">
    <property type="term" value="F:3'-5' exonuclease activity"/>
    <property type="evidence" value="ECO:0007669"/>
    <property type="project" value="InterPro"/>
</dbReference>
<dbReference type="Gene3D" id="2.170.16.10">
    <property type="entry name" value="Hedgehog/Intein (Hint) domain"/>
    <property type="match status" value="3"/>
</dbReference>
<dbReference type="Pfam" id="PF14579">
    <property type="entry name" value="HHH_6"/>
    <property type="match status" value="1"/>
</dbReference>
<comment type="subcellular location">
    <subcellularLocation>
        <location evidence="1">Cytoplasm</location>
    </subcellularLocation>
</comment>
<dbReference type="PANTHER" id="PTHR32294">
    <property type="entry name" value="DNA POLYMERASE III SUBUNIT ALPHA"/>
    <property type="match status" value="1"/>
</dbReference>
<dbReference type="GO" id="GO:0005737">
    <property type="term" value="C:cytoplasm"/>
    <property type="evidence" value="ECO:0007669"/>
    <property type="project" value="UniProtKB-SubCell"/>
</dbReference>
<dbReference type="InterPro" id="IPR004365">
    <property type="entry name" value="NA-bd_OB_tRNA"/>
</dbReference>
<dbReference type="SMART" id="SM00305">
    <property type="entry name" value="HintC"/>
    <property type="match status" value="2"/>
</dbReference>
<feature type="domain" description="DOD-type homing endonuclease" evidence="12">
    <location>
        <begin position="824"/>
        <end position="964"/>
    </location>
</feature>
<dbReference type="Pfam" id="PF01336">
    <property type="entry name" value="tRNA_anti-codon"/>
    <property type="match status" value="1"/>
</dbReference>
<dbReference type="SUPFAM" id="SSF89550">
    <property type="entry name" value="PHP domain-like"/>
    <property type="match status" value="1"/>
</dbReference>
<dbReference type="InterPro" id="IPR016195">
    <property type="entry name" value="Pol/histidinol_Pase-like"/>
</dbReference>
<protein>
    <recommendedName>
        <fullName evidence="3">DNA polymerase III subunit alpha</fullName>
        <ecNumber evidence="2">2.7.7.7</ecNumber>
    </recommendedName>
</protein>
<dbReference type="Pfam" id="PF07733">
    <property type="entry name" value="DNA_pol3_alpha"/>
    <property type="match status" value="1"/>
</dbReference>
<dbReference type="Gene3D" id="3.10.28.10">
    <property type="entry name" value="Homing endonucleases"/>
    <property type="match status" value="2"/>
</dbReference>
<dbReference type="SMART" id="SM00306">
    <property type="entry name" value="HintN"/>
    <property type="match status" value="2"/>
</dbReference>
<dbReference type="InterPro" id="IPR030934">
    <property type="entry name" value="Intein_C"/>
</dbReference>
<comment type="catalytic activity">
    <reaction evidence="11">
        <text>DNA(n) + a 2'-deoxyribonucleoside 5'-triphosphate = DNA(n+1) + diphosphate</text>
        <dbReference type="Rhea" id="RHEA:22508"/>
        <dbReference type="Rhea" id="RHEA-COMP:17339"/>
        <dbReference type="Rhea" id="RHEA-COMP:17340"/>
        <dbReference type="ChEBI" id="CHEBI:33019"/>
        <dbReference type="ChEBI" id="CHEBI:61560"/>
        <dbReference type="ChEBI" id="CHEBI:173112"/>
        <dbReference type="EC" id="2.7.7.7"/>
    </reaction>
</comment>
<accession>D3RNR6</accession>
<dbReference type="EMBL" id="CP001896">
    <property type="protein sequence ID" value="ADC61426.1"/>
    <property type="molecule type" value="Genomic_DNA"/>
</dbReference>
<dbReference type="GO" id="GO:0003887">
    <property type="term" value="F:DNA-directed DNA polymerase activity"/>
    <property type="evidence" value="ECO:0007669"/>
    <property type="project" value="UniProtKB-KW"/>
</dbReference>
<keyword evidence="4" id="KW-0963">Cytoplasm</keyword>
<dbReference type="InterPro" id="IPR004042">
    <property type="entry name" value="Intein_endonuc_central"/>
</dbReference>
<evidence type="ECO:0000256" key="9">
    <source>
        <dbReference type="ARBA" id="ARBA00022932"/>
    </source>
</evidence>
<keyword evidence="6" id="KW-0548">Nucleotidyltransferase</keyword>
<dbReference type="Gene3D" id="3.20.20.140">
    <property type="entry name" value="Metal-dependent hydrolases"/>
    <property type="match status" value="1"/>
</dbReference>
<keyword evidence="5" id="KW-0808">Transferase</keyword>
<dbReference type="FunFam" id="1.10.10.1600:FF:000001">
    <property type="entry name" value="DNA polymerase III subunit alpha"/>
    <property type="match status" value="1"/>
</dbReference>
<keyword evidence="8" id="KW-0068">Autocatalytic cleavage</keyword>
<dbReference type="NCBIfam" id="NF004226">
    <property type="entry name" value="PRK05673.1"/>
    <property type="match status" value="1"/>
</dbReference>
<dbReference type="InterPro" id="IPR003141">
    <property type="entry name" value="Pol/His_phosphatase_N"/>
</dbReference>
<dbReference type="InterPro" id="IPR006141">
    <property type="entry name" value="Intein_N"/>
</dbReference>
<evidence type="ECO:0000259" key="12">
    <source>
        <dbReference type="PROSITE" id="PS50819"/>
    </source>
</evidence>
<evidence type="ECO:0000256" key="3">
    <source>
        <dbReference type="ARBA" id="ARBA00019114"/>
    </source>
</evidence>
<dbReference type="GO" id="GO:0003676">
    <property type="term" value="F:nucleic acid binding"/>
    <property type="evidence" value="ECO:0007669"/>
    <property type="project" value="InterPro"/>
</dbReference>
<evidence type="ECO:0000256" key="4">
    <source>
        <dbReference type="ARBA" id="ARBA00022490"/>
    </source>
</evidence>
<dbReference type="eggNOG" id="COG0587">
    <property type="taxonomic scope" value="Bacteria"/>
</dbReference>
<proteinExistence type="predicted"/>
<dbReference type="Pfam" id="PF14528">
    <property type="entry name" value="LAGLIDADG_3"/>
    <property type="match status" value="2"/>
</dbReference>
<dbReference type="HOGENOM" id="CLU_001600_0_0_6"/>
<reference evidence="13 14" key="1">
    <citation type="journal article" date="2011" name="Stand. Genomic Sci.">
        <title>Complete genome sequence of Allochromatium vinosum DSM 180(T).</title>
        <authorList>
            <person name="Weissgerber T."/>
            <person name="Zigann R."/>
            <person name="Bruce D."/>
            <person name="Chang Y.J."/>
            <person name="Detter J.C."/>
            <person name="Han C."/>
            <person name="Hauser L."/>
            <person name="Jeffries C.D."/>
            <person name="Land M."/>
            <person name="Munk A.C."/>
            <person name="Tapia R."/>
            <person name="Dahl C."/>
        </authorList>
    </citation>
    <scope>NUCLEOTIDE SEQUENCE [LARGE SCALE GENOMIC DNA]</scope>
    <source>
        <strain evidence="14">ATCC 17899 / DSM 180 / NBRC 103801 / NCIMB 10441 / D</strain>
    </source>
</reference>
<dbReference type="Pfam" id="PF20914">
    <property type="entry name" value="DNA_pol_IIIA_C"/>
    <property type="match status" value="1"/>
</dbReference>
<dbReference type="InterPro" id="IPR036844">
    <property type="entry name" value="Hint_dom_sf"/>
</dbReference>
<dbReference type="Pfam" id="PF02811">
    <property type="entry name" value="PHP"/>
    <property type="match status" value="1"/>
</dbReference>
<dbReference type="STRING" id="572477.Alvin_0467"/>
<dbReference type="InterPro" id="IPR041931">
    <property type="entry name" value="DNA_pol3_alpha_thumb_dom"/>
</dbReference>
<sequence length="2069" mass="231339">MDPTFVHLHLHSEYSLVDGLVRIKPLVKTVAAAGMPAVAVTDQGNLFSLVRFYKAAVGAGVKPIAGADLWVRNPEDANHPHRLVLLAQDEPGYRNLTRLISRGFVEGQHLGVAQVERDWILEAHQGLIALSGGPRGDVAEALLKGRDAIAEQRLDAWLSVFEDRYYLELMRTGRALEGELIESSVDLAIRRGVPVVATNDVRFLAAGDFEAHEARVCIHQGRTLDDPRRPRDYSEEQYLRTPAEMAELFADLPEALENTVEIAKRCNLELKLGKNYLPVFPVPEGMTTDSFFAEQSRRGLEWRLERILDRDAPDYAERRRVYEERLETELAVIIQMGFPGYFLIVADFIQWAKDNGIPVGPGRGSGAGSLVAYALKITDLDPIEHELLFERFLNPERVSMPDFDIDFCMEGRDRVIDYVARKYGREAVSQIITFGTMAAKAVVRDVGRVMGHPYGFVDKIAKMVPFELGMTLEKALKESEDLKRAYDQDEEVRAILDMARKLEGLTRNAGKHAGGVVIAPTVLTDFAPLYCEPGGANLVTQYDKDDVEQVGLVKFDFLGLRTLTIIDWALKTINAGRAAKGEPPLDIERIDPRDQEAFDLLKRCETTAVFQLESRGMKELIKKLQPDCFDEITALVALFRPGPLQSGMVDDFIERKHGRAEVAYPHPDLEPILKPTYGIILYQEQVMQIAQVLAGYSLGGADILRRCLAGSTEVVDAATGRRVTLSEIAAAPEVWIGREVFALDLKTQKIVHQPIDAVYHNGVQEVFEVTTRTGRRIQATATHLFYTLMGWKPLGAFQPGDRIGLAGTLPIEHGCGITDAQIKLTAYLLGDGHLSTRKPANCYFCNSDPALIADFNRCVAELFGRSAPVDYQLHPGRQSVGYVRVGCLSEFNAWIDSHIQRAHSHDKVIPDWVDALSRDQLRLFIGTLWSTDGTFDTSIGHADYTSTSRRMIEQLQHLLLRLGIVALFNIKTIQYQGQPHRSYRAQITGREEMLKFYDRIQPFLSRRKQDKAEICYRMIRDKARNQSKHTIPAEVIGLIANAKYASGMTWAEIDQAVGMRPGTMSSGLNFKIPPRRALARHRVLNFATAFKSDELRAIADSEVFWDVIESIRPLGQMEVFDLTIPKHHNFIANDFIAHNCMGKKKPEEMAKQRDTFEQGALARGIDGQLSSHVFNLIEYFSGYGFNKCIVGETLVADPATGERRKVKEIYRNGIASVASLMPDHRMGRSSVVQVMENGIKPVFRLRTSLGKTLRATGNHPLLTASGWKRLDELKEGDRIASPSRLPIEGQERWSEHELITLGWVLSEGNTCHPSGFYFYNKDEVARDDFLAAASAFPDTQPTVRLRPERADTWCVYVGTGRDTRIRVGGGYSFTPRSGARLWLEDLGMIGHKAPDKHFPASVFRLDNACLAVLLGRLWSGDGYIASTSGKDMIPYLASASQRLAGETQHLLLRLGIVSRLTEKRFAYKDGRIGYTLHLVGRRSIEAFVQVIGPHLVGRDVQLNALRDYLAQTPADRESVDTLPPEVKDSVRCHKEASGLTWDQIAERSGVCVKEFYGTPKTHKKGFRRATIRKLADFFGADDLRQAANAEIFWERIVAIEPDGAAMTYDLEVDHTHNFVADDIIVHNSHSAAYALVSYQTLWLKAHYPAAFMAAVLSADMDNTDKVVTLIDECRTMKLRVDPPAINRSDYHFTIADDKTVVYGLGAVKGVGESAIEAMLEARRAGGSFRDLWDFCGRIDLQRVNRRVLESLIRAGALDELGPNRATLMAHLPLALKAAEQYHSTRAAGQVDLFGALEPSGPPTPDPQLARETLADWEDEQRLQGEKETLGLYLTGHPIDRYEDELKAMGGARIARLLETDRELGRRDRRDREKRTVVGLVVGVRHGKTQRGRMGSVVLDDRTGRIEATVFSELYEQARHLLVADQILSITGALNFDEFRDAWSLRADSVRTFEDARATAADHLLLTLDLSDPAVHARGPERVEELRAVLLAHRDTARETSVPIRLIYRRPGAVGELMLGSAWRVRPADALLKQLRQLLGAESVRVSYERPVQQAAMSELQSPPRLRVVS</sequence>
<dbReference type="InterPro" id="IPR006142">
    <property type="entry name" value="INTEIN"/>
</dbReference>
<dbReference type="PROSITE" id="PS50819">
    <property type="entry name" value="INTEIN_ENDONUCLEASE"/>
    <property type="match status" value="2"/>
</dbReference>
<dbReference type="Pfam" id="PF14890">
    <property type="entry name" value="Intein_splicing"/>
    <property type="match status" value="2"/>
</dbReference>
<dbReference type="CDD" id="cd07433">
    <property type="entry name" value="PHP_PolIIIA_DnaE1"/>
    <property type="match status" value="1"/>
</dbReference>
<dbReference type="PROSITE" id="PS50817">
    <property type="entry name" value="INTEIN_N_TER"/>
    <property type="match status" value="2"/>
</dbReference>
<dbReference type="InterPro" id="IPR003587">
    <property type="entry name" value="Hint_dom_N"/>
</dbReference>
<dbReference type="Gene3D" id="1.10.150.870">
    <property type="match status" value="1"/>
</dbReference>
<evidence type="ECO:0000256" key="2">
    <source>
        <dbReference type="ARBA" id="ARBA00012417"/>
    </source>
</evidence>
<dbReference type="GO" id="GO:0016539">
    <property type="term" value="P:intein-mediated protein splicing"/>
    <property type="evidence" value="ECO:0007669"/>
    <property type="project" value="InterPro"/>
</dbReference>
<dbReference type="CDD" id="cd00081">
    <property type="entry name" value="Hint"/>
    <property type="match status" value="4"/>
</dbReference>
<evidence type="ECO:0000313" key="13">
    <source>
        <dbReference type="EMBL" id="ADC61426.1"/>
    </source>
</evidence>
<evidence type="ECO:0000256" key="7">
    <source>
        <dbReference type="ARBA" id="ARBA00022705"/>
    </source>
</evidence>
<keyword evidence="7" id="KW-0235">DNA replication</keyword>
<evidence type="ECO:0000256" key="11">
    <source>
        <dbReference type="ARBA" id="ARBA00049244"/>
    </source>
</evidence>
<dbReference type="InterPro" id="IPR004860">
    <property type="entry name" value="LAGLIDADG_dom"/>
</dbReference>
<dbReference type="PANTHER" id="PTHR32294:SF0">
    <property type="entry name" value="DNA POLYMERASE III SUBUNIT ALPHA"/>
    <property type="match status" value="1"/>
</dbReference>
<keyword evidence="10" id="KW-0651">Protein splicing</keyword>
<dbReference type="CDD" id="cd04485">
    <property type="entry name" value="DnaE_OBF"/>
    <property type="match status" value="1"/>
</dbReference>
<dbReference type="NCBIfam" id="TIGR01445">
    <property type="entry name" value="intein_Nterm"/>
    <property type="match status" value="2"/>
</dbReference>
<dbReference type="KEGG" id="alv:Alvin_0467"/>
<dbReference type="NCBIfam" id="TIGR00594">
    <property type="entry name" value="polc"/>
    <property type="match status" value="1"/>
</dbReference>
<dbReference type="Gene3D" id="1.10.10.1600">
    <property type="entry name" value="Bacterial DNA polymerase III alpha subunit, thumb domain"/>
    <property type="match status" value="1"/>
</dbReference>
<dbReference type="EC" id="2.7.7.7" evidence="2"/>
<evidence type="ECO:0000256" key="5">
    <source>
        <dbReference type="ARBA" id="ARBA00022679"/>
    </source>
</evidence>
<dbReference type="eggNOG" id="COG1372">
    <property type="taxonomic scope" value="Bacteria"/>
</dbReference>
<feature type="domain" description="DOD-type homing endonuclease" evidence="12">
    <location>
        <begin position="1300"/>
        <end position="1456"/>
    </location>
</feature>
<dbReference type="SMART" id="SM00481">
    <property type="entry name" value="POLIIIAc"/>
    <property type="match status" value="1"/>
</dbReference>
<gene>
    <name evidence="13" type="ordered locus">Alvin_0467</name>
</gene>
<dbReference type="InterPro" id="IPR011708">
    <property type="entry name" value="DNA_pol3_alpha_NTPase_dom"/>
</dbReference>
<dbReference type="SUPFAM" id="SSF51294">
    <property type="entry name" value="Hedgehog/intein (Hint) domain"/>
    <property type="match status" value="2"/>
</dbReference>
<evidence type="ECO:0000256" key="6">
    <source>
        <dbReference type="ARBA" id="ARBA00022695"/>
    </source>
</evidence>
<dbReference type="Pfam" id="PF17657">
    <property type="entry name" value="DNA_pol3_finger"/>
    <property type="match status" value="1"/>
</dbReference>
<dbReference type="InterPro" id="IPR049821">
    <property type="entry name" value="PolIIIA_DnaE1_PHP"/>
</dbReference>
<dbReference type="GO" id="GO:0004519">
    <property type="term" value="F:endonuclease activity"/>
    <property type="evidence" value="ECO:0007669"/>
    <property type="project" value="InterPro"/>
</dbReference>
<dbReference type="SUPFAM" id="SSF55608">
    <property type="entry name" value="Homing endonucleases"/>
    <property type="match status" value="2"/>
</dbReference>